<proteinExistence type="predicted"/>
<dbReference type="Proteomes" id="UP001154322">
    <property type="component" value="Unassembled WGS sequence"/>
</dbReference>
<dbReference type="EMBL" id="CALYLO010000003">
    <property type="protein sequence ID" value="CAH8245464.1"/>
    <property type="molecule type" value="Genomic_DNA"/>
</dbReference>
<accession>A0ABN8U314</accession>
<name>A0ABN8U314_9BACL</name>
<gene>
    <name evidence="1" type="ORF">WJ0W_002699</name>
</gene>
<organism evidence="1 2">
    <name type="scientific">Paenibacillus melissococcoides</name>
    <dbReference type="NCBI Taxonomy" id="2912268"/>
    <lineage>
        <taxon>Bacteria</taxon>
        <taxon>Bacillati</taxon>
        <taxon>Bacillota</taxon>
        <taxon>Bacilli</taxon>
        <taxon>Bacillales</taxon>
        <taxon>Paenibacillaceae</taxon>
        <taxon>Paenibacillus</taxon>
    </lineage>
</organism>
<comment type="caution">
    <text evidence="1">The sequence shown here is derived from an EMBL/GenBank/DDBJ whole genome shotgun (WGS) entry which is preliminary data.</text>
</comment>
<protein>
    <submittedName>
        <fullName evidence="1">Uncharacterized protein</fullName>
    </submittedName>
</protein>
<evidence type="ECO:0000313" key="2">
    <source>
        <dbReference type="Proteomes" id="UP001154322"/>
    </source>
</evidence>
<sequence>MLPARFGRSENIRWIYEAGSGYIGIRIVPIRREAAEARIDVKKARALLEHFVKEKADAQSLKELIYGKPL</sequence>
<evidence type="ECO:0000313" key="1">
    <source>
        <dbReference type="EMBL" id="CAH8245464.1"/>
    </source>
</evidence>
<reference evidence="1" key="1">
    <citation type="submission" date="2022-06" db="EMBL/GenBank/DDBJ databases">
        <authorList>
            <person name="Dietemann V."/>
            <person name="Ory F."/>
            <person name="Dainat B."/>
            <person name="Oberhansli S."/>
        </authorList>
    </citation>
    <scope>NUCLEOTIDE SEQUENCE</scope>
    <source>
        <strain evidence="1">Ena-SAMPLE-TAB-26-04-2022-14:26:32:270-5432</strain>
    </source>
</reference>
<keyword evidence="2" id="KW-1185">Reference proteome</keyword>